<evidence type="ECO:0000313" key="7">
    <source>
        <dbReference type="Proteomes" id="UP001178148"/>
    </source>
</evidence>
<feature type="transmembrane region" description="Helical" evidence="4">
    <location>
        <begin position="52"/>
        <end position="73"/>
    </location>
</feature>
<dbReference type="Pfam" id="PF01569">
    <property type="entry name" value="PAP2"/>
    <property type="match status" value="1"/>
</dbReference>
<feature type="transmembrane region" description="Helical" evidence="4">
    <location>
        <begin position="12"/>
        <end position="32"/>
    </location>
</feature>
<evidence type="ECO:0000256" key="3">
    <source>
        <dbReference type="ARBA" id="ARBA00047594"/>
    </source>
</evidence>
<organism evidence="6 7">
    <name type="scientific">Candidatus Endonucleibacter bathymodioli</name>
    <dbReference type="NCBI Taxonomy" id="539814"/>
    <lineage>
        <taxon>Bacteria</taxon>
        <taxon>Pseudomonadati</taxon>
        <taxon>Pseudomonadota</taxon>
        <taxon>Gammaproteobacteria</taxon>
        <taxon>Oceanospirillales</taxon>
        <taxon>Endozoicomonadaceae</taxon>
        <taxon>Candidatus Endonucleibacter</taxon>
    </lineage>
</organism>
<keyword evidence="4" id="KW-1133">Transmembrane helix</keyword>
<feature type="transmembrane region" description="Helical" evidence="4">
    <location>
        <begin position="129"/>
        <end position="146"/>
    </location>
</feature>
<dbReference type="SMART" id="SM00014">
    <property type="entry name" value="acidPPc"/>
    <property type="match status" value="1"/>
</dbReference>
<evidence type="ECO:0000313" key="6">
    <source>
        <dbReference type="EMBL" id="MDP0589526.1"/>
    </source>
</evidence>
<sequence length="265" mass="29089">MALSNNSRSLTLIKWATLFLLPVSIVLWAIPYEKALFFWLNSRLIEWTGCSFWALLTNLGDGFFVFPLAMLLVKKNPNKQQTLVITIILAALALNTGKYIADTPRPLGVFGDTLVIVVGPEVKSHSMPSGHSGTIFILAGLAILFARKQVALLVVGLSILVALSRVAVGAHFLVDVVVGAWIGLVCASVGEMLSKRFEPGFLIRSFFIFLGFIPAFLLPFYDNGFQDIAVVQIIQYILAALSLILSCAELNTLLRDYSAKRKQKT</sequence>
<feature type="transmembrane region" description="Helical" evidence="4">
    <location>
        <begin position="176"/>
        <end position="194"/>
    </location>
</feature>
<dbReference type="Gene3D" id="1.20.144.10">
    <property type="entry name" value="Phosphatidic acid phosphatase type 2/haloperoxidase"/>
    <property type="match status" value="1"/>
</dbReference>
<dbReference type="GO" id="GO:0050380">
    <property type="term" value="F:undecaprenyl-diphosphatase activity"/>
    <property type="evidence" value="ECO:0007669"/>
    <property type="project" value="UniProtKB-EC"/>
</dbReference>
<keyword evidence="4" id="KW-0812">Transmembrane</keyword>
<dbReference type="InterPro" id="IPR000326">
    <property type="entry name" value="PAP2/HPO"/>
</dbReference>
<keyword evidence="4" id="KW-0472">Membrane</keyword>
<comment type="catalytic activity">
    <reaction evidence="3">
        <text>di-trans,octa-cis-undecaprenyl diphosphate + H2O = di-trans,octa-cis-undecaprenyl phosphate + phosphate + H(+)</text>
        <dbReference type="Rhea" id="RHEA:28094"/>
        <dbReference type="ChEBI" id="CHEBI:15377"/>
        <dbReference type="ChEBI" id="CHEBI:15378"/>
        <dbReference type="ChEBI" id="CHEBI:43474"/>
        <dbReference type="ChEBI" id="CHEBI:58405"/>
        <dbReference type="ChEBI" id="CHEBI:60392"/>
        <dbReference type="EC" id="3.6.1.27"/>
    </reaction>
</comment>
<feature type="domain" description="Phosphatidic acid phosphatase type 2/haloperoxidase" evidence="5">
    <location>
        <begin position="80"/>
        <end position="191"/>
    </location>
</feature>
<evidence type="ECO:0000259" key="5">
    <source>
        <dbReference type="SMART" id="SM00014"/>
    </source>
</evidence>
<evidence type="ECO:0000256" key="2">
    <source>
        <dbReference type="ARBA" id="ARBA00032707"/>
    </source>
</evidence>
<evidence type="ECO:0000256" key="4">
    <source>
        <dbReference type="SAM" id="Phobius"/>
    </source>
</evidence>
<comment type="caution">
    <text evidence="6">The sequence shown here is derived from an EMBL/GenBank/DDBJ whole genome shotgun (WGS) entry which is preliminary data.</text>
</comment>
<protein>
    <recommendedName>
        <fullName evidence="1">undecaprenyl-diphosphate phosphatase</fullName>
        <ecNumber evidence="1">3.6.1.27</ecNumber>
    </recommendedName>
    <alternativeName>
        <fullName evidence="2">Undecaprenyl pyrophosphate phosphatase</fullName>
    </alternativeName>
</protein>
<dbReference type="Proteomes" id="UP001178148">
    <property type="component" value="Unassembled WGS sequence"/>
</dbReference>
<gene>
    <name evidence="6" type="ORF">QS748_10190</name>
</gene>
<feature type="transmembrane region" description="Helical" evidence="4">
    <location>
        <begin position="201"/>
        <end position="221"/>
    </location>
</feature>
<dbReference type="InterPro" id="IPR036938">
    <property type="entry name" value="PAP2/HPO_sf"/>
</dbReference>
<feature type="transmembrane region" description="Helical" evidence="4">
    <location>
        <begin position="233"/>
        <end position="254"/>
    </location>
</feature>
<dbReference type="PANTHER" id="PTHR14969:SF13">
    <property type="entry name" value="AT30094P"/>
    <property type="match status" value="1"/>
</dbReference>
<evidence type="ECO:0000256" key="1">
    <source>
        <dbReference type="ARBA" id="ARBA00012374"/>
    </source>
</evidence>
<reference evidence="6 7" key="1">
    <citation type="journal article" date="2023" name="bioRxiv">
        <title>An intranuclear bacterial parasite of deep-sea mussels expresses apoptosis inhibitors acquired from its host.</title>
        <authorList>
            <person name="Gonzalez Porras M.A."/>
            <person name="Assie A."/>
            <person name="Tietjen M."/>
            <person name="Violette M."/>
            <person name="Kleiner M."/>
            <person name="Gruber-Vodicka H."/>
            <person name="Dubilier N."/>
            <person name="Leisch N."/>
        </authorList>
    </citation>
    <scope>NUCLEOTIDE SEQUENCE [LARGE SCALE GENOMIC DNA]</scope>
    <source>
        <strain evidence="6">IAP13</strain>
    </source>
</reference>
<dbReference type="SUPFAM" id="SSF48317">
    <property type="entry name" value="Acid phosphatase/Vanadium-dependent haloperoxidase"/>
    <property type="match status" value="1"/>
</dbReference>
<dbReference type="PANTHER" id="PTHR14969">
    <property type="entry name" value="SPHINGOSINE-1-PHOSPHATE PHOSPHOHYDROLASE"/>
    <property type="match status" value="1"/>
</dbReference>
<dbReference type="EMBL" id="JASXSV010000015">
    <property type="protein sequence ID" value="MDP0589526.1"/>
    <property type="molecule type" value="Genomic_DNA"/>
</dbReference>
<accession>A0AA90P1U9</accession>
<proteinExistence type="predicted"/>
<keyword evidence="7" id="KW-1185">Reference proteome</keyword>
<feature type="transmembrane region" description="Helical" evidence="4">
    <location>
        <begin position="151"/>
        <end position="170"/>
    </location>
</feature>
<dbReference type="AlphaFoldDB" id="A0AA90P1U9"/>
<dbReference type="EC" id="3.6.1.27" evidence="1"/>
<dbReference type="CDD" id="cd01610">
    <property type="entry name" value="PAP2_like"/>
    <property type="match status" value="1"/>
</dbReference>
<feature type="transmembrane region" description="Helical" evidence="4">
    <location>
        <begin position="82"/>
        <end position="101"/>
    </location>
</feature>
<name>A0AA90P1U9_9GAMM</name>